<evidence type="ECO:0000256" key="3">
    <source>
        <dbReference type="ARBA" id="ARBA00023128"/>
    </source>
</evidence>
<evidence type="ECO:0000256" key="2">
    <source>
        <dbReference type="ARBA" id="ARBA00007884"/>
    </source>
</evidence>
<feature type="domain" description="NADH:ubiquinone oxidoreductase intermediate-associated protein 30" evidence="6">
    <location>
        <begin position="45"/>
        <end position="218"/>
    </location>
</feature>
<dbReference type="PANTHER" id="PTHR13194">
    <property type="entry name" value="COMPLEX I INTERMEDIATE-ASSOCIATED PROTEIN 30"/>
    <property type="match status" value="1"/>
</dbReference>
<feature type="compositionally biased region" description="Basic and acidic residues" evidence="5">
    <location>
        <begin position="248"/>
        <end position="266"/>
    </location>
</feature>
<dbReference type="AlphaFoldDB" id="A0A6A6QA64"/>
<dbReference type="EMBL" id="MU004200">
    <property type="protein sequence ID" value="KAF2488914.1"/>
    <property type="molecule type" value="Genomic_DNA"/>
</dbReference>
<evidence type="ECO:0000313" key="7">
    <source>
        <dbReference type="EMBL" id="KAF2488914.1"/>
    </source>
</evidence>
<comment type="similarity">
    <text evidence="2">Belongs to the CIA30 family.</text>
</comment>
<sequence>MIPSPRCLAPGFLKRSLDEFKRVSTIAVKLEGLTTPGRPFPLVFFDKPESLSDCKPMSDKDIGGFSTIHFDHHPATSKEPAHSRFHGEISTKLPVDRPQIQRTGYAAWRTLDRPFTIFGRSLWDIDPFEYLAVQFKSDGRKYFINVQTESIVPTDIHQHRLYAKSPGEWETVLIKWSEFVRTNHGQVVEPQREMLTQKVRTIGIGLIDRQPGPYDLSISRMWATNAYDADDILKEALRTSKGPLEGARTAEPKKPPKKEEAEKILI</sequence>
<protein>
    <submittedName>
        <fullName evidence="7">CIA30-domain-containing protein</fullName>
    </submittedName>
</protein>
<dbReference type="InterPro" id="IPR039131">
    <property type="entry name" value="NDUFAF1"/>
</dbReference>
<keyword evidence="4" id="KW-0143">Chaperone</keyword>
<dbReference type="InterPro" id="IPR008979">
    <property type="entry name" value="Galactose-bd-like_sf"/>
</dbReference>
<dbReference type="GO" id="GO:0006120">
    <property type="term" value="P:mitochondrial electron transport, NADH to ubiquinone"/>
    <property type="evidence" value="ECO:0007669"/>
    <property type="project" value="TreeGrafter"/>
</dbReference>
<dbReference type="PANTHER" id="PTHR13194:SF18">
    <property type="entry name" value="COMPLEX I INTERMEDIATE-ASSOCIATED PROTEIN 30, MITOCHONDRIAL"/>
    <property type="match status" value="1"/>
</dbReference>
<dbReference type="Proteomes" id="UP000799750">
    <property type="component" value="Unassembled WGS sequence"/>
</dbReference>
<evidence type="ECO:0000259" key="6">
    <source>
        <dbReference type="Pfam" id="PF08547"/>
    </source>
</evidence>
<dbReference type="InterPro" id="IPR013857">
    <property type="entry name" value="NADH-UbQ_OxRdtase-assoc_prot30"/>
</dbReference>
<dbReference type="GO" id="GO:0005739">
    <property type="term" value="C:mitochondrion"/>
    <property type="evidence" value="ECO:0007669"/>
    <property type="project" value="UniProtKB-SubCell"/>
</dbReference>
<keyword evidence="8" id="KW-1185">Reference proteome</keyword>
<dbReference type="GO" id="GO:0010257">
    <property type="term" value="P:NADH dehydrogenase complex assembly"/>
    <property type="evidence" value="ECO:0007669"/>
    <property type="project" value="TreeGrafter"/>
</dbReference>
<keyword evidence="3" id="KW-0496">Mitochondrion</keyword>
<dbReference type="GO" id="GO:0051082">
    <property type="term" value="F:unfolded protein binding"/>
    <property type="evidence" value="ECO:0007669"/>
    <property type="project" value="TreeGrafter"/>
</dbReference>
<evidence type="ECO:0000313" key="8">
    <source>
        <dbReference type="Proteomes" id="UP000799750"/>
    </source>
</evidence>
<name>A0A6A6QA64_9PEZI</name>
<accession>A0A6A6QA64</accession>
<dbReference type="Pfam" id="PF08547">
    <property type="entry name" value="CIA30"/>
    <property type="match status" value="1"/>
</dbReference>
<comment type="subcellular location">
    <subcellularLocation>
        <location evidence="1">Mitochondrion</location>
    </subcellularLocation>
</comment>
<evidence type="ECO:0000256" key="4">
    <source>
        <dbReference type="ARBA" id="ARBA00023186"/>
    </source>
</evidence>
<proteinExistence type="inferred from homology"/>
<feature type="region of interest" description="Disordered" evidence="5">
    <location>
        <begin position="238"/>
        <end position="266"/>
    </location>
</feature>
<evidence type="ECO:0000256" key="1">
    <source>
        <dbReference type="ARBA" id="ARBA00004173"/>
    </source>
</evidence>
<gene>
    <name evidence="7" type="ORF">BU16DRAFT_519920</name>
</gene>
<dbReference type="OrthoDB" id="42561at2759"/>
<reference evidence="7" key="1">
    <citation type="journal article" date="2020" name="Stud. Mycol.">
        <title>101 Dothideomycetes genomes: a test case for predicting lifestyles and emergence of pathogens.</title>
        <authorList>
            <person name="Haridas S."/>
            <person name="Albert R."/>
            <person name="Binder M."/>
            <person name="Bloem J."/>
            <person name="Labutti K."/>
            <person name="Salamov A."/>
            <person name="Andreopoulos B."/>
            <person name="Baker S."/>
            <person name="Barry K."/>
            <person name="Bills G."/>
            <person name="Bluhm B."/>
            <person name="Cannon C."/>
            <person name="Castanera R."/>
            <person name="Culley D."/>
            <person name="Daum C."/>
            <person name="Ezra D."/>
            <person name="Gonzalez J."/>
            <person name="Henrissat B."/>
            <person name="Kuo A."/>
            <person name="Liang C."/>
            <person name="Lipzen A."/>
            <person name="Lutzoni F."/>
            <person name="Magnuson J."/>
            <person name="Mondo S."/>
            <person name="Nolan M."/>
            <person name="Ohm R."/>
            <person name="Pangilinan J."/>
            <person name="Park H.-J."/>
            <person name="Ramirez L."/>
            <person name="Alfaro M."/>
            <person name="Sun H."/>
            <person name="Tritt A."/>
            <person name="Yoshinaga Y."/>
            <person name="Zwiers L.-H."/>
            <person name="Turgeon B."/>
            <person name="Goodwin S."/>
            <person name="Spatafora J."/>
            <person name="Crous P."/>
            <person name="Grigoriev I."/>
        </authorList>
    </citation>
    <scope>NUCLEOTIDE SEQUENCE</scope>
    <source>
        <strain evidence="7">CBS 269.34</strain>
    </source>
</reference>
<evidence type="ECO:0000256" key="5">
    <source>
        <dbReference type="SAM" id="MobiDB-lite"/>
    </source>
</evidence>
<organism evidence="7 8">
    <name type="scientific">Lophium mytilinum</name>
    <dbReference type="NCBI Taxonomy" id="390894"/>
    <lineage>
        <taxon>Eukaryota</taxon>
        <taxon>Fungi</taxon>
        <taxon>Dikarya</taxon>
        <taxon>Ascomycota</taxon>
        <taxon>Pezizomycotina</taxon>
        <taxon>Dothideomycetes</taxon>
        <taxon>Pleosporomycetidae</taxon>
        <taxon>Mytilinidiales</taxon>
        <taxon>Mytilinidiaceae</taxon>
        <taxon>Lophium</taxon>
    </lineage>
</organism>
<dbReference type="SUPFAM" id="SSF49785">
    <property type="entry name" value="Galactose-binding domain-like"/>
    <property type="match status" value="1"/>
</dbReference>